<protein>
    <submittedName>
        <fullName evidence="2">Glyoxalase</fullName>
    </submittedName>
</protein>
<gene>
    <name evidence="2" type="ORF">DCC81_15610</name>
</gene>
<evidence type="ECO:0000259" key="1">
    <source>
        <dbReference type="Pfam" id="PF00903"/>
    </source>
</evidence>
<dbReference type="EMBL" id="QCYK01000002">
    <property type="protein sequence ID" value="PUZ25692.1"/>
    <property type="molecule type" value="Genomic_DNA"/>
</dbReference>
<dbReference type="Proteomes" id="UP000244450">
    <property type="component" value="Unassembled WGS sequence"/>
</dbReference>
<dbReference type="OrthoDB" id="66829at2"/>
<dbReference type="Gene3D" id="3.10.180.10">
    <property type="entry name" value="2,3-Dihydroxybiphenyl 1,2-Dioxygenase, domain 1"/>
    <property type="match status" value="1"/>
</dbReference>
<dbReference type="SUPFAM" id="SSF54593">
    <property type="entry name" value="Glyoxalase/Bleomycin resistance protein/Dihydroxybiphenyl dioxygenase"/>
    <property type="match status" value="1"/>
</dbReference>
<keyword evidence="3" id="KW-1185">Reference proteome</keyword>
<sequence length="125" mass="14211">MQSLSPNLFVRDIHQSIAFYEQLGFEKVMSVPESTPYHWVMLASGPVTIMLQTLESLGRDLPEIQRDKTGGSLLLYIKRDEVTHFFETIKSRVTVLKGLEKTFYGATEFTIIDTDGYVLTFAADE</sequence>
<evidence type="ECO:0000313" key="3">
    <source>
        <dbReference type="Proteomes" id="UP000244450"/>
    </source>
</evidence>
<dbReference type="Pfam" id="PF00903">
    <property type="entry name" value="Glyoxalase"/>
    <property type="match status" value="1"/>
</dbReference>
<reference evidence="2 3" key="1">
    <citation type="submission" date="2018-04" db="EMBL/GenBank/DDBJ databases">
        <title>Chitinophaga fuyangensis sp. nov., isolated from soil in a chemical factory.</title>
        <authorList>
            <person name="Chen K."/>
        </authorList>
    </citation>
    <scope>NUCLEOTIDE SEQUENCE [LARGE SCALE GENOMIC DNA]</scope>
    <source>
        <strain evidence="2 3">LY-1</strain>
    </source>
</reference>
<name>A0A2T7BHE1_9BACT</name>
<dbReference type="InterPro" id="IPR004360">
    <property type="entry name" value="Glyas_Fos-R_dOase_dom"/>
</dbReference>
<dbReference type="InterPro" id="IPR029068">
    <property type="entry name" value="Glyas_Bleomycin-R_OHBP_Dase"/>
</dbReference>
<organism evidence="2 3">
    <name type="scientific">Chitinophaga parva</name>
    <dbReference type="NCBI Taxonomy" id="2169414"/>
    <lineage>
        <taxon>Bacteria</taxon>
        <taxon>Pseudomonadati</taxon>
        <taxon>Bacteroidota</taxon>
        <taxon>Chitinophagia</taxon>
        <taxon>Chitinophagales</taxon>
        <taxon>Chitinophagaceae</taxon>
        <taxon>Chitinophaga</taxon>
    </lineage>
</organism>
<dbReference type="RefSeq" id="WP_108687531.1">
    <property type="nucleotide sequence ID" value="NZ_QCYK01000002.1"/>
</dbReference>
<comment type="caution">
    <text evidence="2">The sequence shown here is derived from an EMBL/GenBank/DDBJ whole genome shotgun (WGS) entry which is preliminary data.</text>
</comment>
<dbReference type="AlphaFoldDB" id="A0A2T7BHE1"/>
<feature type="domain" description="Glyoxalase/fosfomycin resistance/dioxygenase" evidence="1">
    <location>
        <begin position="7"/>
        <end position="120"/>
    </location>
</feature>
<accession>A0A2T7BHE1</accession>
<proteinExistence type="predicted"/>
<evidence type="ECO:0000313" key="2">
    <source>
        <dbReference type="EMBL" id="PUZ25692.1"/>
    </source>
</evidence>